<reference evidence="3 4" key="1">
    <citation type="submission" date="2021-05" db="EMBL/GenBank/DDBJ databases">
        <title>Comparative genomic studies on the polysaccharide-degrading batcterial strains of the Flammeovirga genus.</title>
        <authorList>
            <person name="Zewei F."/>
            <person name="Zheng Z."/>
            <person name="Yu L."/>
            <person name="Ruyue G."/>
            <person name="Yanhong M."/>
            <person name="Yuanyuan C."/>
            <person name="Jingyan G."/>
            <person name="Wenjun H."/>
        </authorList>
    </citation>
    <scope>NUCLEOTIDE SEQUENCE [LARGE SCALE GENOMIC DNA]</scope>
    <source>
        <strain evidence="3 4">NBRC:100898</strain>
    </source>
</reference>
<dbReference type="SUPFAM" id="SSF52266">
    <property type="entry name" value="SGNH hydrolase"/>
    <property type="match status" value="1"/>
</dbReference>
<dbReference type="InterPro" id="IPR036514">
    <property type="entry name" value="SGNH_hydro_sf"/>
</dbReference>
<feature type="domain" description="Sialate O-acetylesterase" evidence="2">
    <location>
        <begin position="103"/>
        <end position="347"/>
    </location>
</feature>
<keyword evidence="4" id="KW-1185">Reference proteome</keyword>
<evidence type="ECO:0000256" key="1">
    <source>
        <dbReference type="ARBA" id="ARBA00022801"/>
    </source>
</evidence>
<proteinExistence type="predicted"/>
<accession>A0AAX1N1P6</accession>
<keyword evidence="1" id="KW-0378">Hydrolase</keyword>
<dbReference type="KEGG" id="fya:KMW28_17215"/>
<evidence type="ECO:0000313" key="3">
    <source>
        <dbReference type="EMBL" id="QWG01384.1"/>
    </source>
</evidence>
<dbReference type="Pfam" id="PF03629">
    <property type="entry name" value="SASA"/>
    <property type="match status" value="1"/>
</dbReference>
<dbReference type="InterPro" id="IPR039329">
    <property type="entry name" value="SIAE"/>
</dbReference>
<dbReference type="InterPro" id="IPR005181">
    <property type="entry name" value="SASA"/>
</dbReference>
<evidence type="ECO:0000313" key="4">
    <source>
        <dbReference type="Proteomes" id="UP000678679"/>
    </source>
</evidence>
<protein>
    <submittedName>
        <fullName evidence="3">Sialate O-acetylesterase</fullName>
    </submittedName>
</protein>
<evidence type="ECO:0000259" key="2">
    <source>
        <dbReference type="Pfam" id="PF03629"/>
    </source>
</evidence>
<dbReference type="AlphaFoldDB" id="A0AAX1N1P6"/>
<dbReference type="GO" id="GO:0005975">
    <property type="term" value="P:carbohydrate metabolic process"/>
    <property type="evidence" value="ECO:0007669"/>
    <property type="project" value="TreeGrafter"/>
</dbReference>
<dbReference type="EMBL" id="CP076132">
    <property type="protein sequence ID" value="QWG01384.1"/>
    <property type="molecule type" value="Genomic_DNA"/>
</dbReference>
<dbReference type="GO" id="GO:0001681">
    <property type="term" value="F:sialate O-acetylesterase activity"/>
    <property type="evidence" value="ECO:0007669"/>
    <property type="project" value="InterPro"/>
</dbReference>
<gene>
    <name evidence="3" type="ORF">KMW28_17215</name>
</gene>
<dbReference type="PANTHER" id="PTHR22901">
    <property type="entry name" value="SIALATE O-ACETYLESTERASE"/>
    <property type="match status" value="1"/>
</dbReference>
<dbReference type="Gene3D" id="3.40.50.1110">
    <property type="entry name" value="SGNH hydrolase"/>
    <property type="match status" value="1"/>
</dbReference>
<dbReference type="RefSeq" id="WP_169662873.1">
    <property type="nucleotide sequence ID" value="NZ_CP076132.1"/>
</dbReference>
<dbReference type="PANTHER" id="PTHR22901:SF0">
    <property type="entry name" value="SIALATE O-ACETYLESTERASE"/>
    <property type="match status" value="1"/>
</dbReference>
<name>A0AAX1N1P6_9BACT</name>
<dbReference type="Proteomes" id="UP000678679">
    <property type="component" value="Chromosome 1"/>
</dbReference>
<organism evidence="3 4">
    <name type="scientific">Flammeovirga yaeyamensis</name>
    <dbReference type="NCBI Taxonomy" id="367791"/>
    <lineage>
        <taxon>Bacteria</taxon>
        <taxon>Pseudomonadati</taxon>
        <taxon>Bacteroidota</taxon>
        <taxon>Cytophagia</taxon>
        <taxon>Cytophagales</taxon>
        <taxon>Flammeovirgaceae</taxon>
        <taxon>Flammeovirga</taxon>
    </lineage>
</organism>
<sequence length="465" mass="52636">MKNYILLLLSFFCFQGVYALELPSFFSDGMLLQQSDSVSIFGWEKAKTSVRISSSWGEEVECRSNKSGFWSVKLKTPKGSFDTHQLSIKGKESITIKDILIGEVWLASGQSNMEWSASAGLMNDSTEIKNAHQPMVRIFKAERNKDGKEGAKVEGEWLIMTPKTMPYVSVVSYFFATKLKNQLMVPVGVITTSWGGTPIETWIPKKALQNDKDLWASSQKLKPNPWGPVEQGLLYNGMVAPFKDYTISGLLWYQGEANVEFPELYAEKLKLLGEIWRQQFKKNLPLYYVQIAPYHYGDNINAAKLRDQQRRTMNILSNSKMLVISDVADLNDIHPINKKPVGHRLANIALKDHYGILTKEVYSPVIERIFTDYYGRLHLAFKNAKGLHFASSDINYFEVGNEQSTAKATDISIENDQIILKSPIENPEWVRFAFTNSATPGIVNEGGIPVSCFDKIVFIKEKKVQ</sequence>